<accession>A0A699RM96</accession>
<feature type="non-terminal residue" evidence="2">
    <location>
        <position position="116"/>
    </location>
</feature>
<dbReference type="EMBL" id="BKCJ011103755">
    <property type="protein sequence ID" value="GFC86177.1"/>
    <property type="molecule type" value="Genomic_DNA"/>
</dbReference>
<feature type="compositionally biased region" description="Basic and acidic residues" evidence="1">
    <location>
        <begin position="30"/>
        <end position="40"/>
    </location>
</feature>
<evidence type="ECO:0000256" key="1">
    <source>
        <dbReference type="SAM" id="MobiDB-lite"/>
    </source>
</evidence>
<protein>
    <submittedName>
        <fullName evidence="2">Uncharacterized protein</fullName>
    </submittedName>
</protein>
<proteinExistence type="predicted"/>
<gene>
    <name evidence="2" type="ORF">Tci_858147</name>
</gene>
<comment type="caution">
    <text evidence="2">The sequence shown here is derived from an EMBL/GenBank/DDBJ whole genome shotgun (WGS) entry which is preliminary data.</text>
</comment>
<evidence type="ECO:0000313" key="2">
    <source>
        <dbReference type="EMBL" id="GFC86177.1"/>
    </source>
</evidence>
<sequence>MFEGKADEGFLVGYSVNSKAFRSLDDKDAGEVLDKGDEGVSKVSSIDDQEKTDISTQDVNTVELGINTLSININTGSLNINTVGSNDPSMPSLEETGIFDNVYDDREVGAEADTNN</sequence>
<dbReference type="AlphaFoldDB" id="A0A699RM96"/>
<reference evidence="2" key="1">
    <citation type="journal article" date="2019" name="Sci. Rep.">
        <title>Draft genome of Tanacetum cinerariifolium, the natural source of mosquito coil.</title>
        <authorList>
            <person name="Yamashiro T."/>
            <person name="Shiraishi A."/>
            <person name="Satake H."/>
            <person name="Nakayama K."/>
        </authorList>
    </citation>
    <scope>NUCLEOTIDE SEQUENCE</scope>
</reference>
<name>A0A699RM96_TANCI</name>
<organism evidence="2">
    <name type="scientific">Tanacetum cinerariifolium</name>
    <name type="common">Dalmatian daisy</name>
    <name type="synonym">Chrysanthemum cinerariifolium</name>
    <dbReference type="NCBI Taxonomy" id="118510"/>
    <lineage>
        <taxon>Eukaryota</taxon>
        <taxon>Viridiplantae</taxon>
        <taxon>Streptophyta</taxon>
        <taxon>Embryophyta</taxon>
        <taxon>Tracheophyta</taxon>
        <taxon>Spermatophyta</taxon>
        <taxon>Magnoliopsida</taxon>
        <taxon>eudicotyledons</taxon>
        <taxon>Gunneridae</taxon>
        <taxon>Pentapetalae</taxon>
        <taxon>asterids</taxon>
        <taxon>campanulids</taxon>
        <taxon>Asterales</taxon>
        <taxon>Asteraceae</taxon>
        <taxon>Asteroideae</taxon>
        <taxon>Anthemideae</taxon>
        <taxon>Anthemidinae</taxon>
        <taxon>Tanacetum</taxon>
    </lineage>
</organism>
<feature type="region of interest" description="Disordered" evidence="1">
    <location>
        <begin position="30"/>
        <end position="54"/>
    </location>
</feature>